<organism evidence="6 7">
    <name type="scientific">Solirubrobacter pauli</name>
    <dbReference type="NCBI Taxonomy" id="166793"/>
    <lineage>
        <taxon>Bacteria</taxon>
        <taxon>Bacillati</taxon>
        <taxon>Actinomycetota</taxon>
        <taxon>Thermoleophilia</taxon>
        <taxon>Solirubrobacterales</taxon>
        <taxon>Solirubrobacteraceae</taxon>
        <taxon>Solirubrobacter</taxon>
    </lineage>
</organism>
<keyword evidence="4 6" id="KW-0808">Transferase</keyword>
<dbReference type="InterPro" id="IPR001173">
    <property type="entry name" value="Glyco_trans_2-like"/>
</dbReference>
<evidence type="ECO:0000256" key="4">
    <source>
        <dbReference type="ARBA" id="ARBA00022679"/>
    </source>
</evidence>
<comment type="caution">
    <text evidence="6">The sequence shown here is derived from an EMBL/GenBank/DDBJ whole genome shotgun (WGS) entry which is preliminary data.</text>
</comment>
<evidence type="ECO:0000259" key="5">
    <source>
        <dbReference type="Pfam" id="PF00535"/>
    </source>
</evidence>
<dbReference type="PANTHER" id="PTHR43179">
    <property type="entry name" value="RHAMNOSYLTRANSFERASE WBBL"/>
    <property type="match status" value="1"/>
</dbReference>
<comment type="pathway">
    <text evidence="1">Cell wall biogenesis; cell wall polysaccharide biosynthesis.</text>
</comment>
<accession>A0A660L4C0</accession>
<evidence type="ECO:0000313" key="7">
    <source>
        <dbReference type="Proteomes" id="UP000278962"/>
    </source>
</evidence>
<proteinExistence type="inferred from homology"/>
<protein>
    <submittedName>
        <fullName evidence="6">Mycofactocin system glycosyltransferase</fullName>
    </submittedName>
</protein>
<gene>
    <name evidence="6" type="ORF">C8N24_6300</name>
</gene>
<dbReference type="InterPro" id="IPR029044">
    <property type="entry name" value="Nucleotide-diphossugar_trans"/>
</dbReference>
<keyword evidence="7" id="KW-1185">Reference proteome</keyword>
<evidence type="ECO:0000256" key="2">
    <source>
        <dbReference type="ARBA" id="ARBA00006739"/>
    </source>
</evidence>
<dbReference type="EMBL" id="RBIL01000002">
    <property type="protein sequence ID" value="RKQ88258.1"/>
    <property type="molecule type" value="Genomic_DNA"/>
</dbReference>
<dbReference type="Gene3D" id="3.90.550.10">
    <property type="entry name" value="Spore Coat Polysaccharide Biosynthesis Protein SpsA, Chain A"/>
    <property type="match status" value="1"/>
</dbReference>
<dbReference type="AlphaFoldDB" id="A0A660L4C0"/>
<sequence>MVSPRRNVPSDFRLRLSARLDADTVLGGEPFQLVRLQPESAARIRAWEAGEPVGDGGALARALVMANLAQPIPPPLRAKVSVVIPTRDRIPLARDLDVDEVIVVDDASATPIPNALRRATRGGAAAARNDGLKRARNELVVLLDSDTVPQPGWLEPLLAHFNDPEVDVVAPRIVPREVERPGRLTSYEARRSPLDRGPDGARVVPYGRVPFVPGAALLVRNHVRFDETFTRGGEDVELVWRTPYVRYEPAARVAHDHRTEPRAWLARRVYYGRTAAQIATRHPGHARPLHVSPWTTAAYAALLTRHPHTAAAILATATALLARDVPPRTAIELATVGSLKSGRVVADALSRHWWPLALLHPRARLAFVKSPLALADDLAYGTGVWLGCLQHRTLDPLLPARGWKLVHRRL</sequence>
<dbReference type="Pfam" id="PF00535">
    <property type="entry name" value="Glycos_transf_2"/>
    <property type="match status" value="1"/>
</dbReference>
<evidence type="ECO:0000313" key="6">
    <source>
        <dbReference type="EMBL" id="RKQ88258.1"/>
    </source>
</evidence>
<evidence type="ECO:0000256" key="1">
    <source>
        <dbReference type="ARBA" id="ARBA00004776"/>
    </source>
</evidence>
<dbReference type="SUPFAM" id="SSF53448">
    <property type="entry name" value="Nucleotide-diphospho-sugar transferases"/>
    <property type="match status" value="1"/>
</dbReference>
<name>A0A660L4C0_9ACTN</name>
<feature type="domain" description="Glycosyltransferase 2-like" evidence="5">
    <location>
        <begin position="95"/>
        <end position="217"/>
    </location>
</feature>
<dbReference type="GO" id="GO:0016757">
    <property type="term" value="F:glycosyltransferase activity"/>
    <property type="evidence" value="ECO:0007669"/>
    <property type="project" value="UniProtKB-KW"/>
</dbReference>
<dbReference type="Proteomes" id="UP000278962">
    <property type="component" value="Unassembled WGS sequence"/>
</dbReference>
<reference evidence="6 7" key="1">
    <citation type="submission" date="2018-10" db="EMBL/GenBank/DDBJ databases">
        <title>Genomic Encyclopedia of Archaeal and Bacterial Type Strains, Phase II (KMG-II): from individual species to whole genera.</title>
        <authorList>
            <person name="Goeker M."/>
        </authorList>
    </citation>
    <scope>NUCLEOTIDE SEQUENCE [LARGE SCALE GENOMIC DNA]</scope>
    <source>
        <strain evidence="6 7">DSM 14954</strain>
    </source>
</reference>
<dbReference type="PANTHER" id="PTHR43179:SF12">
    <property type="entry name" value="GALACTOFURANOSYLTRANSFERASE GLFT2"/>
    <property type="match status" value="1"/>
</dbReference>
<evidence type="ECO:0000256" key="3">
    <source>
        <dbReference type="ARBA" id="ARBA00022676"/>
    </source>
</evidence>
<keyword evidence="3" id="KW-0328">Glycosyltransferase</keyword>
<dbReference type="OrthoDB" id="5243838at2"/>
<comment type="similarity">
    <text evidence="2">Belongs to the glycosyltransferase 2 family.</text>
</comment>